<comment type="caution">
    <text evidence="1">The sequence shown here is derived from an EMBL/GenBank/DDBJ whole genome shotgun (WGS) entry which is preliminary data.</text>
</comment>
<dbReference type="Proteomes" id="UP000178109">
    <property type="component" value="Unassembled WGS sequence"/>
</dbReference>
<evidence type="ECO:0000313" key="2">
    <source>
        <dbReference type="Proteomes" id="UP000178109"/>
    </source>
</evidence>
<sequence length="59" mass="6886">MIKDAKNKKNICRHDYKNAVQVGKIDYQCPLCGQLLDPCEWFFMNSFKFIDADAVNKND</sequence>
<dbReference type="AlphaFoldDB" id="A0A1G2BSR1"/>
<accession>A0A1G2BSR1</accession>
<protein>
    <submittedName>
        <fullName evidence="1">Uncharacterized protein</fullName>
    </submittedName>
</protein>
<organism evidence="1 2">
    <name type="scientific">Candidatus Komeilibacteria bacterium RIFCSPLOWO2_02_FULL_48_11</name>
    <dbReference type="NCBI Taxonomy" id="1798553"/>
    <lineage>
        <taxon>Bacteria</taxon>
        <taxon>Candidatus Komeiliibacteriota</taxon>
    </lineage>
</organism>
<proteinExistence type="predicted"/>
<reference evidence="1 2" key="1">
    <citation type="journal article" date="2016" name="Nat. Commun.">
        <title>Thousands of microbial genomes shed light on interconnected biogeochemical processes in an aquifer system.</title>
        <authorList>
            <person name="Anantharaman K."/>
            <person name="Brown C.T."/>
            <person name="Hug L.A."/>
            <person name="Sharon I."/>
            <person name="Castelle C.J."/>
            <person name="Probst A.J."/>
            <person name="Thomas B.C."/>
            <person name="Singh A."/>
            <person name="Wilkins M.J."/>
            <person name="Karaoz U."/>
            <person name="Brodie E.L."/>
            <person name="Williams K.H."/>
            <person name="Hubbard S.S."/>
            <person name="Banfield J.F."/>
        </authorList>
    </citation>
    <scope>NUCLEOTIDE SEQUENCE [LARGE SCALE GENOMIC DNA]</scope>
</reference>
<name>A0A1G2BSR1_9BACT</name>
<evidence type="ECO:0000313" key="1">
    <source>
        <dbReference type="EMBL" id="OGY92203.1"/>
    </source>
</evidence>
<dbReference type="STRING" id="1798553.A3H70_00945"/>
<dbReference type="EMBL" id="MHKO01000026">
    <property type="protein sequence ID" value="OGY92203.1"/>
    <property type="molecule type" value="Genomic_DNA"/>
</dbReference>
<gene>
    <name evidence="1" type="ORF">A3H70_00945</name>
</gene>